<feature type="binding site" evidence="1">
    <location>
        <position position="51"/>
    </location>
    <ligand>
        <name>Mg(2+)</name>
        <dbReference type="ChEBI" id="CHEBI:18420"/>
        <label>1</label>
    </ligand>
</feature>
<dbReference type="InterPro" id="IPR036676">
    <property type="entry name" value="PurM-like_C_sf"/>
</dbReference>
<feature type="binding site" evidence="1">
    <location>
        <position position="80"/>
    </location>
    <ligand>
        <name>Mg(2+)</name>
        <dbReference type="ChEBI" id="CHEBI:18420"/>
        <label>2</label>
    </ligand>
</feature>
<dbReference type="UniPathway" id="UPA00060">
    <property type="reaction ID" value="UER00142"/>
</dbReference>
<feature type="binding site" evidence="1">
    <location>
        <position position="80"/>
    </location>
    <ligand>
        <name>Mg(2+)</name>
        <dbReference type="ChEBI" id="CHEBI:18420"/>
        <label>3</label>
    </ligand>
</feature>
<gene>
    <name evidence="1 2" type="primary">thiL</name>
    <name evidence="2" type="ORF">CPELA_06220</name>
</gene>
<keyword evidence="3" id="KW-1185">Reference proteome</keyword>
<comment type="pathway">
    <text evidence="1">Cofactor biosynthesis; thiamine diphosphate biosynthesis; thiamine diphosphate from thiamine phosphate: step 1/1.</text>
</comment>
<dbReference type="CDD" id="cd02194">
    <property type="entry name" value="ThiL"/>
    <property type="match status" value="1"/>
</dbReference>
<accession>A0A410W976</accession>
<dbReference type="SUPFAM" id="SSF55326">
    <property type="entry name" value="PurM N-terminal domain-like"/>
    <property type="match status" value="1"/>
</dbReference>
<dbReference type="InterPro" id="IPR006283">
    <property type="entry name" value="ThiL-like"/>
</dbReference>
<keyword evidence="1" id="KW-0460">Magnesium</keyword>
<dbReference type="RefSeq" id="WP_128889947.1">
    <property type="nucleotide sequence ID" value="NZ_BMCX01000003.1"/>
</dbReference>
<feature type="binding site" evidence="1">
    <location>
        <position position="128"/>
    </location>
    <ligand>
        <name>Mg(2+)</name>
        <dbReference type="ChEBI" id="CHEBI:18420"/>
        <label>1</label>
    </ligand>
</feature>
<dbReference type="EMBL" id="CP035299">
    <property type="protein sequence ID" value="QAU52510.1"/>
    <property type="molecule type" value="Genomic_DNA"/>
</dbReference>
<organism evidence="2 3">
    <name type="scientific">Corynebacterium pelargi</name>
    <dbReference type="NCBI Taxonomy" id="1471400"/>
    <lineage>
        <taxon>Bacteria</taxon>
        <taxon>Bacillati</taxon>
        <taxon>Actinomycetota</taxon>
        <taxon>Actinomycetes</taxon>
        <taxon>Mycobacteriales</taxon>
        <taxon>Corynebacteriaceae</taxon>
        <taxon>Corynebacterium</taxon>
    </lineage>
</organism>
<comment type="miscellaneous">
    <text evidence="1">Reaction mechanism of ThiL seems to utilize a direct, inline transfer of the gamma-phosphate of ATP to TMP rather than a phosphorylated enzyme intermediate.</text>
</comment>
<protein>
    <recommendedName>
        <fullName evidence="1">Thiamine-monophosphate kinase</fullName>
        <shortName evidence="1">TMP kinase</shortName>
        <shortName evidence="1">Thiamine-phosphate kinase</shortName>
        <ecNumber evidence="1">2.7.4.16</ecNumber>
    </recommendedName>
</protein>
<dbReference type="Gene3D" id="3.90.650.10">
    <property type="entry name" value="PurM-like C-terminal domain"/>
    <property type="match status" value="1"/>
</dbReference>
<dbReference type="Proteomes" id="UP000288929">
    <property type="component" value="Chromosome"/>
</dbReference>
<dbReference type="HAMAP" id="MF_02128">
    <property type="entry name" value="TMP_kinase"/>
    <property type="match status" value="1"/>
</dbReference>
<feature type="binding site" evidence="1">
    <location>
        <position position="58"/>
    </location>
    <ligand>
        <name>substrate</name>
    </ligand>
</feature>
<evidence type="ECO:0000313" key="2">
    <source>
        <dbReference type="EMBL" id="QAU52510.1"/>
    </source>
</evidence>
<dbReference type="GO" id="GO:0005524">
    <property type="term" value="F:ATP binding"/>
    <property type="evidence" value="ECO:0007669"/>
    <property type="project" value="UniProtKB-UniRule"/>
</dbReference>
<dbReference type="InterPro" id="IPR036921">
    <property type="entry name" value="PurM-like_N_sf"/>
</dbReference>
<dbReference type="InterPro" id="IPR016188">
    <property type="entry name" value="PurM-like_N"/>
</dbReference>
<dbReference type="GO" id="GO:0000287">
    <property type="term" value="F:magnesium ion binding"/>
    <property type="evidence" value="ECO:0007669"/>
    <property type="project" value="UniProtKB-UniRule"/>
</dbReference>
<feature type="binding site" evidence="1">
    <location>
        <position position="51"/>
    </location>
    <ligand>
        <name>Mg(2+)</name>
        <dbReference type="ChEBI" id="CHEBI:18420"/>
        <label>2</label>
    </ligand>
</feature>
<dbReference type="PANTHER" id="PTHR30270">
    <property type="entry name" value="THIAMINE-MONOPHOSPHATE KINASE"/>
    <property type="match status" value="1"/>
</dbReference>
<comment type="similarity">
    <text evidence="1">Belongs to the thiamine-monophosphate kinase family.</text>
</comment>
<keyword evidence="1" id="KW-0479">Metal-binding</keyword>
<dbReference type="KEGG" id="cpeg:CPELA_06220"/>
<feature type="binding site" evidence="1">
    <location>
        <position position="224"/>
    </location>
    <ligand>
        <name>Mg(2+)</name>
        <dbReference type="ChEBI" id="CHEBI:18420"/>
        <label>5</label>
    </ligand>
</feature>
<feature type="binding site" evidence="1">
    <location>
        <position position="221"/>
    </location>
    <ligand>
        <name>Mg(2+)</name>
        <dbReference type="ChEBI" id="CHEBI:18420"/>
        <label>3</label>
    </ligand>
</feature>
<dbReference type="Pfam" id="PF00586">
    <property type="entry name" value="AIRS"/>
    <property type="match status" value="1"/>
</dbReference>
<evidence type="ECO:0000256" key="1">
    <source>
        <dbReference type="HAMAP-Rule" id="MF_02128"/>
    </source>
</evidence>
<comment type="catalytic activity">
    <reaction evidence="1">
        <text>thiamine phosphate + ATP = thiamine diphosphate + ADP</text>
        <dbReference type="Rhea" id="RHEA:15913"/>
        <dbReference type="ChEBI" id="CHEBI:30616"/>
        <dbReference type="ChEBI" id="CHEBI:37575"/>
        <dbReference type="ChEBI" id="CHEBI:58937"/>
        <dbReference type="ChEBI" id="CHEBI:456216"/>
        <dbReference type="EC" id="2.7.4.16"/>
    </reaction>
</comment>
<feature type="binding site" evidence="1">
    <location>
        <position position="223"/>
    </location>
    <ligand>
        <name>ATP</name>
        <dbReference type="ChEBI" id="CHEBI:30616"/>
    </ligand>
</feature>
<comment type="caution">
    <text evidence="1">Lacks conserved residue(s) required for the propagation of feature annotation.</text>
</comment>
<feature type="binding site" evidence="1">
    <location>
        <position position="49"/>
    </location>
    <ligand>
        <name>Mg(2+)</name>
        <dbReference type="ChEBI" id="CHEBI:18420"/>
        <label>4</label>
    </ligand>
</feature>
<feature type="binding site" evidence="1">
    <location>
        <position position="50"/>
    </location>
    <ligand>
        <name>Mg(2+)</name>
        <dbReference type="ChEBI" id="CHEBI:18420"/>
        <label>1</label>
    </ligand>
</feature>
<feature type="binding site" evidence="1">
    <location>
        <position position="317"/>
    </location>
    <ligand>
        <name>substrate</name>
    </ligand>
</feature>
<feature type="binding site" evidence="1">
    <location>
        <position position="153"/>
    </location>
    <ligand>
        <name>ATP</name>
        <dbReference type="ChEBI" id="CHEBI:30616"/>
    </ligand>
</feature>
<dbReference type="AlphaFoldDB" id="A0A410W976"/>
<dbReference type="PANTHER" id="PTHR30270:SF0">
    <property type="entry name" value="THIAMINE-MONOPHOSPHATE KINASE"/>
    <property type="match status" value="1"/>
</dbReference>
<dbReference type="NCBIfam" id="TIGR01379">
    <property type="entry name" value="thiL"/>
    <property type="match status" value="1"/>
</dbReference>
<dbReference type="GO" id="GO:0009229">
    <property type="term" value="P:thiamine diphosphate biosynthetic process"/>
    <property type="evidence" value="ECO:0007669"/>
    <property type="project" value="UniProtKB-UniRule"/>
</dbReference>
<proteinExistence type="inferred from homology"/>
<evidence type="ECO:0000313" key="3">
    <source>
        <dbReference type="Proteomes" id="UP000288929"/>
    </source>
</evidence>
<keyword evidence="1 2" id="KW-0418">Kinase</keyword>
<keyword evidence="1" id="KW-0547">Nucleotide-binding</keyword>
<sequence>MKAPQNPTLAEVGEQAAINVIAAHAPSPRNGDDAAVLDHDAPNSRTVVTTDMLVEGRHFRLDWSTPAEIGRKAITQNFADVEAMGARPIAALLALSVPAHTRLEFVSELARGIGDRVGDYGAELVGGDITDGDAVVVSVTAVGQLGGSLAELRLDQARPGQILVASGEIGASAAGLALLRRFGRDGVPREFLPLVSSHCAARVSEGRGFVARSAGVSAMTDNSDGLVADTTTIARRSNVSINLDPAAIAPSPLMRQAAEVLEADAWEWVLSGGEDHTLLGTTFRAAPTGFRVIGSVDHRSEGEVLLDGRAPSWNKGWNSFA</sequence>
<feature type="binding site" evidence="1">
    <location>
        <begin position="127"/>
        <end position="128"/>
    </location>
    <ligand>
        <name>ATP</name>
        <dbReference type="ChEBI" id="CHEBI:30616"/>
    </ligand>
</feature>
<reference evidence="2 3" key="1">
    <citation type="submission" date="2019-01" db="EMBL/GenBank/DDBJ databases">
        <authorList>
            <person name="Ruckert C."/>
            <person name="Busche T."/>
            <person name="Kalinowski J."/>
        </authorList>
    </citation>
    <scope>NUCLEOTIDE SEQUENCE [LARGE SCALE GENOMIC DNA]</scope>
    <source>
        <strain evidence="2 3">136/3</strain>
    </source>
</reference>
<name>A0A410W976_9CORY</name>
<comment type="function">
    <text evidence="1">Catalyzes the ATP-dependent phosphorylation of thiamine-monophosphate (TMP) to form thiamine-pyrophosphate (TPP), the active form of vitamin B1.</text>
</comment>
<keyword evidence="1" id="KW-0784">Thiamine biosynthesis</keyword>
<dbReference type="GO" id="GO:0009228">
    <property type="term" value="P:thiamine biosynthetic process"/>
    <property type="evidence" value="ECO:0007669"/>
    <property type="project" value="UniProtKB-KW"/>
</dbReference>
<feature type="binding site" evidence="1">
    <location>
        <position position="274"/>
    </location>
    <ligand>
        <name>substrate</name>
    </ligand>
</feature>
<dbReference type="NCBIfam" id="NF004351">
    <property type="entry name" value="PRK05731.1-4"/>
    <property type="match status" value="1"/>
</dbReference>
<feature type="binding site" evidence="1">
    <location>
        <position position="33"/>
    </location>
    <ligand>
        <name>Mg(2+)</name>
        <dbReference type="ChEBI" id="CHEBI:18420"/>
        <label>4</label>
    </ligand>
</feature>
<dbReference type="OrthoDB" id="9802811at2"/>
<keyword evidence="1" id="KW-0067">ATP-binding</keyword>
<feature type="binding site" evidence="1">
    <location>
        <position position="33"/>
    </location>
    <ligand>
        <name>Mg(2+)</name>
        <dbReference type="ChEBI" id="CHEBI:18420"/>
        <label>3</label>
    </ligand>
</feature>
<dbReference type="SUPFAM" id="SSF56042">
    <property type="entry name" value="PurM C-terminal domain-like"/>
    <property type="match status" value="1"/>
</dbReference>
<keyword evidence="1 2" id="KW-0808">Transferase</keyword>
<dbReference type="GO" id="GO:0009030">
    <property type="term" value="F:thiamine-phosphate kinase activity"/>
    <property type="evidence" value="ECO:0007669"/>
    <property type="project" value="UniProtKB-UniRule"/>
</dbReference>
<dbReference type="EC" id="2.7.4.16" evidence="1"/>
<dbReference type="PIRSF" id="PIRSF005303">
    <property type="entry name" value="Thiam_monoph_kin"/>
    <property type="match status" value="1"/>
</dbReference>
<dbReference type="Gene3D" id="3.30.1330.10">
    <property type="entry name" value="PurM-like, N-terminal domain"/>
    <property type="match status" value="1"/>
</dbReference>
<feature type="binding site" evidence="1">
    <location>
        <position position="80"/>
    </location>
    <ligand>
        <name>Mg(2+)</name>
        <dbReference type="ChEBI" id="CHEBI:18420"/>
        <label>4</label>
    </ligand>
</feature>